<evidence type="ECO:0000259" key="2">
    <source>
        <dbReference type="Pfam" id="PF14378"/>
    </source>
</evidence>
<gene>
    <name evidence="3" type="ORF">RWE15_13270</name>
</gene>
<feature type="transmembrane region" description="Helical" evidence="1">
    <location>
        <begin position="152"/>
        <end position="171"/>
    </location>
</feature>
<dbReference type="InterPro" id="IPR026841">
    <property type="entry name" value="Aur1/Ipt1"/>
</dbReference>
<feature type="domain" description="Inositolphosphotransferase Aur1/Ipt1" evidence="2">
    <location>
        <begin position="56"/>
        <end position="192"/>
    </location>
</feature>
<feature type="transmembrane region" description="Helical" evidence="1">
    <location>
        <begin position="183"/>
        <end position="204"/>
    </location>
</feature>
<dbReference type="EMBL" id="JAWDIP010000003">
    <property type="protein sequence ID" value="MDY0395213.1"/>
    <property type="molecule type" value="Genomic_DNA"/>
</dbReference>
<dbReference type="InterPro" id="IPR036938">
    <property type="entry name" value="PAP2/HPO_sf"/>
</dbReference>
<dbReference type="Proteomes" id="UP001281447">
    <property type="component" value="Unassembled WGS sequence"/>
</dbReference>
<protein>
    <submittedName>
        <fullName evidence="3">Phosphatase PAP2 family protein</fullName>
    </submittedName>
</protein>
<accession>A0ABU5C7C9</accession>
<dbReference type="RefSeq" id="WP_390356077.1">
    <property type="nucleotide sequence ID" value="NZ_JBHUIZ010000012.1"/>
</dbReference>
<comment type="caution">
    <text evidence="3">The sequence shown here is derived from an EMBL/GenBank/DDBJ whole genome shotgun (WGS) entry which is preliminary data.</text>
</comment>
<keyword evidence="1" id="KW-0472">Membrane</keyword>
<feature type="transmembrane region" description="Helical" evidence="1">
    <location>
        <begin position="46"/>
        <end position="68"/>
    </location>
</feature>
<keyword evidence="4" id="KW-1185">Reference proteome</keyword>
<dbReference type="Pfam" id="PF14378">
    <property type="entry name" value="PAP2_3"/>
    <property type="match status" value="1"/>
</dbReference>
<keyword evidence="1" id="KW-0812">Transmembrane</keyword>
<reference evidence="3 4" key="1">
    <citation type="submission" date="2023-10" db="EMBL/GenBank/DDBJ databases">
        <title>Virgibacillus halophilus 5B73C genome.</title>
        <authorList>
            <person name="Miliotis G."/>
            <person name="Sengupta P."/>
            <person name="Hameed A."/>
            <person name="Chuvochina M."/>
            <person name="Mcdonagh F."/>
            <person name="Simpson A.C."/>
            <person name="Singh N.K."/>
            <person name="Rekha P.D."/>
            <person name="Raman K."/>
            <person name="Hugenholtz P."/>
            <person name="Venkateswaran K."/>
        </authorList>
    </citation>
    <scope>NUCLEOTIDE SEQUENCE [LARGE SCALE GENOMIC DNA]</scope>
    <source>
        <strain evidence="3 4">5B73C</strain>
    </source>
</reference>
<feature type="transmembrane region" description="Helical" evidence="1">
    <location>
        <begin position="124"/>
        <end position="145"/>
    </location>
</feature>
<evidence type="ECO:0000313" key="4">
    <source>
        <dbReference type="Proteomes" id="UP001281447"/>
    </source>
</evidence>
<sequence>MTTKRKILSLFLLLIFPVFAVIYNYLNDHVGTATELKTFADNYIPVIPGFVIPYILWYGFVFFYLVYYCFKNTKVYFFTVATIAVGEILCFTCYYLFQTTVTRPELHGNGLFTLMLQQIYEKDNPYNCFPSIHVLTTYAVMLASIQVRNKHLFHTIVIHVLGTLIILSTLFTKQHVFLDVAASMLIVSVIYSLLSIVFSMRSFVRAQNKNMAWKKKVKGKTSVQYMKSEK</sequence>
<dbReference type="SUPFAM" id="SSF48317">
    <property type="entry name" value="Acid phosphatase/Vanadium-dependent haloperoxidase"/>
    <property type="match status" value="1"/>
</dbReference>
<name>A0ABU5C7C9_9BACI</name>
<organism evidence="3 4">
    <name type="scientific">Tigheibacillus halophilus</name>
    <dbReference type="NCBI Taxonomy" id="361280"/>
    <lineage>
        <taxon>Bacteria</taxon>
        <taxon>Bacillati</taxon>
        <taxon>Bacillota</taxon>
        <taxon>Bacilli</taxon>
        <taxon>Bacillales</taxon>
        <taxon>Bacillaceae</taxon>
        <taxon>Tigheibacillus</taxon>
    </lineage>
</organism>
<evidence type="ECO:0000313" key="3">
    <source>
        <dbReference type="EMBL" id="MDY0395213.1"/>
    </source>
</evidence>
<feature type="transmembrane region" description="Helical" evidence="1">
    <location>
        <begin position="75"/>
        <end position="97"/>
    </location>
</feature>
<feature type="transmembrane region" description="Helical" evidence="1">
    <location>
        <begin position="7"/>
        <end position="26"/>
    </location>
</feature>
<evidence type="ECO:0000256" key="1">
    <source>
        <dbReference type="SAM" id="Phobius"/>
    </source>
</evidence>
<keyword evidence="1" id="KW-1133">Transmembrane helix</keyword>
<proteinExistence type="predicted"/>